<evidence type="ECO:0000313" key="5">
    <source>
        <dbReference type="Proteomes" id="UP001597262"/>
    </source>
</evidence>
<keyword evidence="1 2" id="KW-0238">DNA-binding</keyword>
<sequence length="188" mass="22212">MKKNKTDRRVKYTKMVIKESLIKFLKQKHFSKITIKEICEDADVNRATFYKHYLDQYDLLHQIQKEVVDDITGYLRSYDKNSKEAPKEMIVNVLDYINENVELFDVLLNSDSTFYQDLINILNLQKLTTLVENSQLCKEDIEYIFHFYASGSLGVIQKWLKDKTKKSSEELAELIIQMSMEGRSSFNK</sequence>
<evidence type="ECO:0000256" key="1">
    <source>
        <dbReference type="ARBA" id="ARBA00023125"/>
    </source>
</evidence>
<name>A0ABW3S5J4_9BACL</name>
<gene>
    <name evidence="4" type="ORF">ACFQ3W_25460</name>
</gene>
<comment type="caution">
    <text evidence="4">The sequence shown here is derived from an EMBL/GenBank/DDBJ whole genome shotgun (WGS) entry which is preliminary data.</text>
</comment>
<evidence type="ECO:0000256" key="2">
    <source>
        <dbReference type="PROSITE-ProRule" id="PRU00335"/>
    </source>
</evidence>
<dbReference type="InterPro" id="IPR001647">
    <property type="entry name" value="HTH_TetR"/>
</dbReference>
<dbReference type="PANTHER" id="PTHR43479:SF7">
    <property type="entry name" value="TETR-FAMILY TRANSCRIPTIONAL REGULATOR"/>
    <property type="match status" value="1"/>
</dbReference>
<dbReference type="InterPro" id="IPR039532">
    <property type="entry name" value="TetR_C_Firmicutes"/>
</dbReference>
<feature type="DNA-binding region" description="H-T-H motif" evidence="2">
    <location>
        <begin position="34"/>
        <end position="53"/>
    </location>
</feature>
<feature type="domain" description="HTH tetR-type" evidence="3">
    <location>
        <begin position="11"/>
        <end position="71"/>
    </location>
</feature>
<dbReference type="RefSeq" id="WP_379322048.1">
    <property type="nucleotide sequence ID" value="NZ_JBHTLM010000036.1"/>
</dbReference>
<dbReference type="InterPro" id="IPR009057">
    <property type="entry name" value="Homeodomain-like_sf"/>
</dbReference>
<evidence type="ECO:0000313" key="4">
    <source>
        <dbReference type="EMBL" id="MFD1179626.1"/>
    </source>
</evidence>
<dbReference type="EMBL" id="JBHTLM010000036">
    <property type="protein sequence ID" value="MFD1179626.1"/>
    <property type="molecule type" value="Genomic_DNA"/>
</dbReference>
<dbReference type="Proteomes" id="UP001597262">
    <property type="component" value="Unassembled WGS sequence"/>
</dbReference>
<dbReference type="PANTHER" id="PTHR43479">
    <property type="entry name" value="ACREF/ENVCD OPERON REPRESSOR-RELATED"/>
    <property type="match status" value="1"/>
</dbReference>
<dbReference type="Pfam" id="PF14278">
    <property type="entry name" value="TetR_C_8"/>
    <property type="match status" value="1"/>
</dbReference>
<dbReference type="PROSITE" id="PS50977">
    <property type="entry name" value="HTH_TETR_2"/>
    <property type="match status" value="1"/>
</dbReference>
<dbReference type="InterPro" id="IPR050624">
    <property type="entry name" value="HTH-type_Tx_Regulator"/>
</dbReference>
<proteinExistence type="predicted"/>
<keyword evidence="5" id="KW-1185">Reference proteome</keyword>
<reference evidence="5" key="1">
    <citation type="journal article" date="2019" name="Int. J. Syst. Evol. Microbiol.">
        <title>The Global Catalogue of Microorganisms (GCM) 10K type strain sequencing project: providing services to taxonomists for standard genome sequencing and annotation.</title>
        <authorList>
            <consortium name="The Broad Institute Genomics Platform"/>
            <consortium name="The Broad Institute Genome Sequencing Center for Infectious Disease"/>
            <person name="Wu L."/>
            <person name="Ma J."/>
        </authorList>
    </citation>
    <scope>NUCLEOTIDE SEQUENCE [LARGE SCALE GENOMIC DNA]</scope>
    <source>
        <strain evidence="5">CCUG 59189</strain>
    </source>
</reference>
<dbReference type="Gene3D" id="1.10.357.10">
    <property type="entry name" value="Tetracycline Repressor, domain 2"/>
    <property type="match status" value="1"/>
</dbReference>
<protein>
    <submittedName>
        <fullName evidence="4">TetR/AcrR family transcriptional regulator</fullName>
    </submittedName>
</protein>
<organism evidence="4 5">
    <name type="scientific">Paenibacillus puldeungensis</name>
    <dbReference type="NCBI Taxonomy" id="696536"/>
    <lineage>
        <taxon>Bacteria</taxon>
        <taxon>Bacillati</taxon>
        <taxon>Bacillota</taxon>
        <taxon>Bacilli</taxon>
        <taxon>Bacillales</taxon>
        <taxon>Paenibacillaceae</taxon>
        <taxon>Paenibacillus</taxon>
    </lineage>
</organism>
<accession>A0ABW3S5J4</accession>
<evidence type="ECO:0000259" key="3">
    <source>
        <dbReference type="PROSITE" id="PS50977"/>
    </source>
</evidence>
<dbReference type="SUPFAM" id="SSF46689">
    <property type="entry name" value="Homeodomain-like"/>
    <property type="match status" value="1"/>
</dbReference>